<dbReference type="InterPro" id="IPR002429">
    <property type="entry name" value="CcO_II-like_C"/>
</dbReference>
<dbReference type="PANTHER" id="PTHR22888">
    <property type="entry name" value="CYTOCHROME C OXIDASE, SUBUNIT II"/>
    <property type="match status" value="1"/>
</dbReference>
<comment type="function">
    <text evidence="14">Subunits I and II form the functional core of the enzyme complex. Electrons originating in cytochrome c are transferred via heme a and Cu(A) to the binuclear center formed by heme a3 and Cu(B).</text>
</comment>
<evidence type="ECO:0000256" key="7">
    <source>
        <dbReference type="ARBA" id="ARBA00022692"/>
    </source>
</evidence>
<dbReference type="PRINTS" id="PR01166">
    <property type="entry name" value="CYCOXIDASEII"/>
</dbReference>
<accession>A0ABS8Q1T6</accession>
<evidence type="ECO:0000256" key="11">
    <source>
        <dbReference type="ARBA" id="ARBA00023004"/>
    </source>
</evidence>
<dbReference type="InterPro" id="IPR014222">
    <property type="entry name" value="Cyt_c_oxidase_su2"/>
</dbReference>
<evidence type="ECO:0000259" key="19">
    <source>
        <dbReference type="PROSITE" id="PS50857"/>
    </source>
</evidence>
<evidence type="ECO:0000256" key="6">
    <source>
        <dbReference type="ARBA" id="ARBA00022660"/>
    </source>
</evidence>
<evidence type="ECO:0000256" key="2">
    <source>
        <dbReference type="ARBA" id="ARBA00004418"/>
    </source>
</evidence>
<keyword evidence="7 18" id="KW-0812">Transmembrane</keyword>
<feature type="domain" description="Cytochrome oxidase subunit II copper A binding" evidence="19">
    <location>
        <begin position="95"/>
        <end position="211"/>
    </location>
</feature>
<evidence type="ECO:0000256" key="16">
    <source>
        <dbReference type="ARBA" id="ARBA00047816"/>
    </source>
</evidence>
<dbReference type="InterPro" id="IPR009056">
    <property type="entry name" value="Cyt_c-like_dom"/>
</dbReference>
<keyword evidence="9" id="KW-0249">Electron transport</keyword>
<dbReference type="Pfam" id="PF00034">
    <property type="entry name" value="Cytochrom_C"/>
    <property type="match status" value="1"/>
</dbReference>
<keyword evidence="10 18" id="KW-1133">Transmembrane helix</keyword>
<dbReference type="Pfam" id="PF00116">
    <property type="entry name" value="COX2"/>
    <property type="match status" value="1"/>
</dbReference>
<sequence length="314" mass="34007">MNAVLPLDNAQSVLHPAGWDALIISHFTWVLFGAGTLIFIAVMALLFLSLRRHERPARAMLWIGGGGVAFPVVVLSALLGWSTWRSAQLAPQSSQDALTISVTAKMWWWEVRYHDPVSGREIVTANEIHIPVGRAVYLGLNSADVIHSLWVPALAGKRDMVPGRVTGLSLRAEKPGVYRGQCAEYCGEQHAKMALHVVASTQQDFDAWLARQAQPAAPADSPQLAKGRELFLAQRCQACHTVRGVAEESRLGPDLTHVGSRMHIGAGALPTRRDSLAGWIADPHTSKPGVFMPGSRELDPASLAALAAYLESLK</sequence>
<reference evidence="21" key="1">
    <citation type="submission" date="2021-11" db="EMBL/GenBank/DDBJ databases">
        <title>The complete genome of Massilia sp sp. G4R7.</title>
        <authorList>
            <person name="Liu L."/>
            <person name="Yue J."/>
            <person name="Yuan J."/>
            <person name="Yang F."/>
            <person name="Li L."/>
        </authorList>
    </citation>
    <scope>NUCLEOTIDE SEQUENCE</scope>
    <source>
        <strain evidence="21">G4R7</strain>
    </source>
</reference>
<dbReference type="NCBIfam" id="TIGR02866">
    <property type="entry name" value="CoxB"/>
    <property type="match status" value="1"/>
</dbReference>
<feature type="transmembrane region" description="Helical" evidence="18">
    <location>
        <begin position="23"/>
        <end position="48"/>
    </location>
</feature>
<evidence type="ECO:0000313" key="21">
    <source>
        <dbReference type="EMBL" id="MCD2515047.1"/>
    </source>
</evidence>
<comment type="caution">
    <text evidence="21">The sequence shown here is derived from an EMBL/GenBank/DDBJ whole genome shotgun (WGS) entry which is preliminary data.</text>
</comment>
<comment type="catalytic activity">
    <reaction evidence="16">
        <text>4 Fe(II)-[cytochrome c] + O2 + 8 H(+)(in) = 4 Fe(III)-[cytochrome c] + 2 H2O + 4 H(+)(out)</text>
        <dbReference type="Rhea" id="RHEA:11436"/>
        <dbReference type="Rhea" id="RHEA-COMP:10350"/>
        <dbReference type="Rhea" id="RHEA-COMP:14399"/>
        <dbReference type="ChEBI" id="CHEBI:15377"/>
        <dbReference type="ChEBI" id="CHEBI:15378"/>
        <dbReference type="ChEBI" id="CHEBI:15379"/>
        <dbReference type="ChEBI" id="CHEBI:29033"/>
        <dbReference type="ChEBI" id="CHEBI:29034"/>
        <dbReference type="EC" id="7.1.1.9"/>
    </reaction>
</comment>
<keyword evidence="4" id="KW-0813">Transport</keyword>
<evidence type="ECO:0000256" key="13">
    <source>
        <dbReference type="ARBA" id="ARBA00023136"/>
    </source>
</evidence>
<proteinExistence type="inferred from homology"/>
<evidence type="ECO:0000256" key="9">
    <source>
        <dbReference type="ARBA" id="ARBA00022982"/>
    </source>
</evidence>
<keyword evidence="5 17" id="KW-0349">Heme</keyword>
<dbReference type="PANTHER" id="PTHR22888:SF9">
    <property type="entry name" value="CYTOCHROME C OXIDASE SUBUNIT 2"/>
    <property type="match status" value="1"/>
</dbReference>
<evidence type="ECO:0000313" key="22">
    <source>
        <dbReference type="Proteomes" id="UP001179361"/>
    </source>
</evidence>
<dbReference type="SUPFAM" id="SSF49503">
    <property type="entry name" value="Cupredoxins"/>
    <property type="match status" value="1"/>
</dbReference>
<comment type="similarity">
    <text evidence="3">Belongs to the cytochrome c oxidase subunit 2 family.</text>
</comment>
<dbReference type="SUPFAM" id="SSF46626">
    <property type="entry name" value="Cytochrome c"/>
    <property type="match status" value="1"/>
</dbReference>
<name>A0ABS8Q1T6_9BURK</name>
<dbReference type="PROSITE" id="PS50857">
    <property type="entry name" value="COX2_CUA"/>
    <property type="match status" value="1"/>
</dbReference>
<dbReference type="CDD" id="cd04213">
    <property type="entry name" value="CuRO_CcO_Caa3_II"/>
    <property type="match status" value="1"/>
</dbReference>
<feature type="transmembrane region" description="Helical" evidence="18">
    <location>
        <begin position="60"/>
        <end position="84"/>
    </location>
</feature>
<dbReference type="InterPro" id="IPR001505">
    <property type="entry name" value="Copper_CuA"/>
</dbReference>
<keyword evidence="6" id="KW-0679">Respiratory chain</keyword>
<evidence type="ECO:0000256" key="10">
    <source>
        <dbReference type="ARBA" id="ARBA00022989"/>
    </source>
</evidence>
<dbReference type="Gene3D" id="2.60.40.420">
    <property type="entry name" value="Cupredoxins - blue copper proteins"/>
    <property type="match status" value="1"/>
</dbReference>
<keyword evidence="11 17" id="KW-0408">Iron</keyword>
<keyword evidence="12" id="KW-0186">Copper</keyword>
<evidence type="ECO:0000256" key="5">
    <source>
        <dbReference type="ARBA" id="ARBA00022617"/>
    </source>
</evidence>
<evidence type="ECO:0000256" key="17">
    <source>
        <dbReference type="PROSITE-ProRule" id="PRU00433"/>
    </source>
</evidence>
<dbReference type="InterPro" id="IPR036909">
    <property type="entry name" value="Cyt_c-like_dom_sf"/>
</dbReference>
<organism evidence="21 22">
    <name type="scientific">Massilia phyllostachyos</name>
    <dbReference type="NCBI Taxonomy" id="2898585"/>
    <lineage>
        <taxon>Bacteria</taxon>
        <taxon>Pseudomonadati</taxon>
        <taxon>Pseudomonadota</taxon>
        <taxon>Betaproteobacteria</taxon>
        <taxon>Burkholderiales</taxon>
        <taxon>Oxalobacteraceae</taxon>
        <taxon>Telluria group</taxon>
        <taxon>Massilia</taxon>
    </lineage>
</organism>
<evidence type="ECO:0000256" key="18">
    <source>
        <dbReference type="SAM" id="Phobius"/>
    </source>
</evidence>
<dbReference type="RefSeq" id="WP_231056379.1">
    <property type="nucleotide sequence ID" value="NZ_JAJNOC010000001.1"/>
</dbReference>
<dbReference type="EMBL" id="JAJNOC010000001">
    <property type="protein sequence ID" value="MCD2515047.1"/>
    <property type="molecule type" value="Genomic_DNA"/>
</dbReference>
<dbReference type="InterPro" id="IPR008972">
    <property type="entry name" value="Cupredoxin"/>
</dbReference>
<evidence type="ECO:0000256" key="3">
    <source>
        <dbReference type="ARBA" id="ARBA00007866"/>
    </source>
</evidence>
<dbReference type="Proteomes" id="UP001179361">
    <property type="component" value="Unassembled WGS sequence"/>
</dbReference>
<evidence type="ECO:0000256" key="15">
    <source>
        <dbReference type="ARBA" id="ARBA00031399"/>
    </source>
</evidence>
<dbReference type="PROSITE" id="PS51007">
    <property type="entry name" value="CYTC"/>
    <property type="match status" value="1"/>
</dbReference>
<comment type="subcellular location">
    <subcellularLocation>
        <location evidence="1">Membrane</location>
        <topology evidence="1">Multi-pass membrane protein</topology>
    </subcellularLocation>
    <subcellularLocation>
        <location evidence="2">Periplasm</location>
    </subcellularLocation>
</comment>
<evidence type="ECO:0000256" key="1">
    <source>
        <dbReference type="ARBA" id="ARBA00004141"/>
    </source>
</evidence>
<evidence type="ECO:0000256" key="4">
    <source>
        <dbReference type="ARBA" id="ARBA00022448"/>
    </source>
</evidence>
<evidence type="ECO:0000256" key="12">
    <source>
        <dbReference type="ARBA" id="ARBA00023008"/>
    </source>
</evidence>
<feature type="domain" description="Cytochrome c" evidence="20">
    <location>
        <begin position="222"/>
        <end position="314"/>
    </location>
</feature>
<gene>
    <name evidence="21" type="primary">coxB</name>
    <name evidence="21" type="ORF">LQ564_01815</name>
</gene>
<evidence type="ECO:0000259" key="20">
    <source>
        <dbReference type="PROSITE" id="PS51007"/>
    </source>
</evidence>
<dbReference type="InterPro" id="IPR045187">
    <property type="entry name" value="CcO_II"/>
</dbReference>
<evidence type="ECO:0000256" key="14">
    <source>
        <dbReference type="ARBA" id="ARBA00024688"/>
    </source>
</evidence>
<protein>
    <recommendedName>
        <fullName evidence="15">Cytochrome aa3 subunit 2</fullName>
    </recommendedName>
</protein>
<keyword evidence="8 17" id="KW-0479">Metal-binding</keyword>
<keyword evidence="13 18" id="KW-0472">Membrane</keyword>
<evidence type="ECO:0000256" key="8">
    <source>
        <dbReference type="ARBA" id="ARBA00022723"/>
    </source>
</evidence>
<dbReference type="PROSITE" id="PS00078">
    <property type="entry name" value="COX2"/>
    <property type="match status" value="1"/>
</dbReference>
<dbReference type="InterPro" id="IPR034236">
    <property type="entry name" value="CuRO_CcO_Caa3_II"/>
</dbReference>
<keyword evidence="22" id="KW-1185">Reference proteome</keyword>